<feature type="domain" description="C2H2-type" evidence="3">
    <location>
        <begin position="246"/>
        <end position="269"/>
    </location>
</feature>
<evidence type="ECO:0000256" key="1">
    <source>
        <dbReference type="PROSITE-ProRule" id="PRU00042"/>
    </source>
</evidence>
<dbReference type="AlphaFoldDB" id="A0A9P8Y4J1"/>
<feature type="compositionally biased region" description="Low complexity" evidence="2">
    <location>
        <begin position="61"/>
        <end position="71"/>
    </location>
</feature>
<protein>
    <recommendedName>
        <fullName evidence="3">C2H2-type domain-containing protein</fullName>
    </recommendedName>
</protein>
<name>A0A9P8Y4J1_9PEZI</name>
<dbReference type="EMBL" id="JAGTJQ010000006">
    <property type="protein sequence ID" value="KAH7029551.1"/>
    <property type="molecule type" value="Genomic_DNA"/>
</dbReference>
<feature type="compositionally biased region" description="Polar residues" evidence="2">
    <location>
        <begin position="1"/>
        <end position="18"/>
    </location>
</feature>
<feature type="region of interest" description="Disordered" evidence="2">
    <location>
        <begin position="1"/>
        <end position="26"/>
    </location>
</feature>
<feature type="compositionally biased region" description="Low complexity" evidence="2">
    <location>
        <begin position="102"/>
        <end position="115"/>
    </location>
</feature>
<feature type="compositionally biased region" description="Pro residues" evidence="2">
    <location>
        <begin position="116"/>
        <end position="130"/>
    </location>
</feature>
<evidence type="ECO:0000256" key="2">
    <source>
        <dbReference type="SAM" id="MobiDB-lite"/>
    </source>
</evidence>
<keyword evidence="1" id="KW-0862">Zinc</keyword>
<reference evidence="4" key="1">
    <citation type="journal article" date="2021" name="Nat. Commun.">
        <title>Genetic determinants of endophytism in the Arabidopsis root mycobiome.</title>
        <authorList>
            <person name="Mesny F."/>
            <person name="Miyauchi S."/>
            <person name="Thiergart T."/>
            <person name="Pickel B."/>
            <person name="Atanasova L."/>
            <person name="Karlsson M."/>
            <person name="Huettel B."/>
            <person name="Barry K.W."/>
            <person name="Haridas S."/>
            <person name="Chen C."/>
            <person name="Bauer D."/>
            <person name="Andreopoulos W."/>
            <person name="Pangilinan J."/>
            <person name="LaButti K."/>
            <person name="Riley R."/>
            <person name="Lipzen A."/>
            <person name="Clum A."/>
            <person name="Drula E."/>
            <person name="Henrissat B."/>
            <person name="Kohler A."/>
            <person name="Grigoriev I.V."/>
            <person name="Martin F.M."/>
            <person name="Hacquard S."/>
        </authorList>
    </citation>
    <scope>NUCLEOTIDE SEQUENCE</scope>
    <source>
        <strain evidence="4">MPI-CAGE-CH-0230</strain>
    </source>
</reference>
<keyword evidence="1" id="KW-0479">Metal-binding</keyword>
<feature type="region of interest" description="Disordered" evidence="2">
    <location>
        <begin position="443"/>
        <end position="478"/>
    </location>
</feature>
<organism evidence="4 5">
    <name type="scientific">Microdochium trichocladiopsis</name>
    <dbReference type="NCBI Taxonomy" id="1682393"/>
    <lineage>
        <taxon>Eukaryota</taxon>
        <taxon>Fungi</taxon>
        <taxon>Dikarya</taxon>
        <taxon>Ascomycota</taxon>
        <taxon>Pezizomycotina</taxon>
        <taxon>Sordariomycetes</taxon>
        <taxon>Xylariomycetidae</taxon>
        <taxon>Xylariales</taxon>
        <taxon>Microdochiaceae</taxon>
        <taxon>Microdochium</taxon>
    </lineage>
</organism>
<dbReference type="OrthoDB" id="654211at2759"/>
<keyword evidence="5" id="KW-1185">Reference proteome</keyword>
<proteinExistence type="predicted"/>
<dbReference type="Proteomes" id="UP000756346">
    <property type="component" value="Unassembled WGS sequence"/>
</dbReference>
<sequence length="621" mass="69446">MDNSNNNNTPTDQYQNTAMDHPSMVLAQAREHLEALRSAGISREALLAMFDEQAPAQMLAHSPLQHQQPQPQQQPSPPHFQQMPQQQHSPPELQHQLSSDGQQQQQQQPQQNLDVPPQPQQPPPPPPMLHTPPQMAHYEQDSSSQASPQSSHDPLSATLPPPGVPGGFNGIQGHQYKKSVSSSISSNSSHESVFSSASAARSTLSVSSTGSAPDSKFWCTSCDKTFKRKFDWKRHEEEFHERWRKYPCPNCNQSFWGPNTFNQHHKSAHGCKTCPHADTVVKHMKKRKAWGCGFCAALHGKFEKHIDHVASHFEAGSTKQDWLHSNVIYGLLHQHGAHEAWKEHISKKQDRFNGHQPMFSWSPESTGRAQGFVENENPGQLQDFLEFYDGSREAADKIVKLAWSTVHVVLRQKPLPLSQPVSPYASPVTGDNSHKFVPITSLQTQHPTPRRSASMASMSSGRRTIRRSPSSTRRPAILPEHMPATGHMSNMGLPTPIHSGNPYEQYLQPPQHQHHMDPQSSPIEAHHHGQPFHNVNTARLSLDKALPPAPVPMGALPVISPMDLDFPMFDSNGTNMMLASNMLEHWPSMTTLVEDHPMSDQGYGMNWQDMNHYNTPHGHGP</sequence>
<evidence type="ECO:0000313" key="4">
    <source>
        <dbReference type="EMBL" id="KAH7029551.1"/>
    </source>
</evidence>
<feature type="compositionally biased region" description="Low complexity" evidence="2">
    <location>
        <begin position="141"/>
        <end position="151"/>
    </location>
</feature>
<feature type="domain" description="C2H2-type" evidence="3">
    <location>
        <begin position="217"/>
        <end position="245"/>
    </location>
</feature>
<dbReference type="PROSITE" id="PS50157">
    <property type="entry name" value="ZINC_FINGER_C2H2_2"/>
    <property type="match status" value="2"/>
</dbReference>
<dbReference type="SMART" id="SM00355">
    <property type="entry name" value="ZnF_C2H2"/>
    <property type="match status" value="3"/>
</dbReference>
<dbReference type="GO" id="GO:0008270">
    <property type="term" value="F:zinc ion binding"/>
    <property type="evidence" value="ECO:0007669"/>
    <property type="project" value="UniProtKB-KW"/>
</dbReference>
<dbReference type="PROSITE" id="PS00028">
    <property type="entry name" value="ZINC_FINGER_C2H2_1"/>
    <property type="match status" value="2"/>
</dbReference>
<evidence type="ECO:0000313" key="5">
    <source>
        <dbReference type="Proteomes" id="UP000756346"/>
    </source>
</evidence>
<dbReference type="Gene3D" id="3.30.160.60">
    <property type="entry name" value="Classic Zinc Finger"/>
    <property type="match status" value="1"/>
</dbReference>
<dbReference type="InterPro" id="IPR013087">
    <property type="entry name" value="Znf_C2H2_type"/>
</dbReference>
<feature type="compositionally biased region" description="Low complexity" evidence="2">
    <location>
        <begin position="79"/>
        <end position="91"/>
    </location>
</feature>
<dbReference type="SUPFAM" id="SSF57667">
    <property type="entry name" value="beta-beta-alpha zinc fingers"/>
    <property type="match status" value="1"/>
</dbReference>
<dbReference type="RefSeq" id="XP_046011839.1">
    <property type="nucleotide sequence ID" value="XM_046148258.1"/>
</dbReference>
<evidence type="ECO:0000259" key="3">
    <source>
        <dbReference type="PROSITE" id="PS50157"/>
    </source>
</evidence>
<gene>
    <name evidence="4" type="ORF">B0I36DRAFT_133685</name>
</gene>
<comment type="caution">
    <text evidence="4">The sequence shown here is derived from an EMBL/GenBank/DDBJ whole genome shotgun (WGS) entry which is preliminary data.</text>
</comment>
<feature type="compositionally biased region" description="Low complexity" evidence="2">
    <location>
        <begin position="450"/>
        <end position="475"/>
    </location>
</feature>
<dbReference type="InterPro" id="IPR036236">
    <property type="entry name" value="Znf_C2H2_sf"/>
</dbReference>
<dbReference type="GeneID" id="70177804"/>
<keyword evidence="1" id="KW-0863">Zinc-finger</keyword>
<accession>A0A9P8Y4J1</accession>
<feature type="compositionally biased region" description="Low complexity" evidence="2">
    <location>
        <begin position="179"/>
        <end position="189"/>
    </location>
</feature>
<feature type="region of interest" description="Disordered" evidence="2">
    <location>
        <begin position="60"/>
        <end position="189"/>
    </location>
</feature>